<keyword evidence="2" id="KW-1185">Reference proteome</keyword>
<evidence type="ECO:0000313" key="2">
    <source>
        <dbReference type="Proteomes" id="UP001470230"/>
    </source>
</evidence>
<proteinExistence type="predicted"/>
<dbReference type="EMBL" id="JAPFFF010000004">
    <property type="protein sequence ID" value="KAK8892754.1"/>
    <property type="molecule type" value="Genomic_DNA"/>
</dbReference>
<accession>A0ABR2KNR1</accession>
<organism evidence="1 2">
    <name type="scientific">Tritrichomonas musculus</name>
    <dbReference type="NCBI Taxonomy" id="1915356"/>
    <lineage>
        <taxon>Eukaryota</taxon>
        <taxon>Metamonada</taxon>
        <taxon>Parabasalia</taxon>
        <taxon>Tritrichomonadida</taxon>
        <taxon>Tritrichomonadidae</taxon>
        <taxon>Tritrichomonas</taxon>
    </lineage>
</organism>
<protein>
    <submittedName>
        <fullName evidence="1">Uncharacterized protein</fullName>
    </submittedName>
</protein>
<name>A0ABR2KNR1_9EUKA</name>
<reference evidence="1 2" key="1">
    <citation type="submission" date="2024-04" db="EMBL/GenBank/DDBJ databases">
        <title>Tritrichomonas musculus Genome.</title>
        <authorList>
            <person name="Alves-Ferreira E."/>
            <person name="Grigg M."/>
            <person name="Lorenzi H."/>
            <person name="Galac M."/>
        </authorList>
    </citation>
    <scope>NUCLEOTIDE SEQUENCE [LARGE SCALE GENOMIC DNA]</scope>
    <source>
        <strain evidence="1 2">EAF2021</strain>
    </source>
</reference>
<gene>
    <name evidence="1" type="ORF">M9Y10_029995</name>
</gene>
<comment type="caution">
    <text evidence="1">The sequence shown here is derived from an EMBL/GenBank/DDBJ whole genome shotgun (WGS) entry which is preliminary data.</text>
</comment>
<dbReference type="Proteomes" id="UP001470230">
    <property type="component" value="Unassembled WGS sequence"/>
</dbReference>
<evidence type="ECO:0000313" key="1">
    <source>
        <dbReference type="EMBL" id="KAK8892754.1"/>
    </source>
</evidence>
<sequence>MNINTLSNLPETVVECGQTLLPLYTQYLSGRLPTVPQLRQEIAETLYSFVSSTIDDEIIDEKEETDSLMFLDCNYDWKERSIDFDTNLIKQHIPKNEKIKKQIANQYDQKKEIF</sequence>